<dbReference type="GO" id="GO:0016780">
    <property type="term" value="F:phosphotransferase activity, for other substituted phosphate groups"/>
    <property type="evidence" value="ECO:0007669"/>
    <property type="project" value="TreeGrafter"/>
</dbReference>
<keyword evidence="6" id="KW-1185">Reference proteome</keyword>
<proteinExistence type="inferred from homology"/>
<dbReference type="GO" id="GO:0000271">
    <property type="term" value="P:polysaccharide biosynthetic process"/>
    <property type="evidence" value="ECO:0007669"/>
    <property type="project" value="UniProtKB-KW"/>
</dbReference>
<evidence type="ECO:0000313" key="6">
    <source>
        <dbReference type="Proteomes" id="UP000198851"/>
    </source>
</evidence>
<evidence type="ECO:0000256" key="2">
    <source>
        <dbReference type="ARBA" id="ARBA00023169"/>
    </source>
</evidence>
<name>A0A1I4EGI4_9RHOB</name>
<dbReference type="Pfam" id="PF02397">
    <property type="entry name" value="Bac_transf"/>
    <property type="match status" value="1"/>
</dbReference>
<keyword evidence="3" id="KW-0472">Membrane</keyword>
<dbReference type="AlphaFoldDB" id="A0A1I4EGI4"/>
<protein>
    <submittedName>
        <fullName evidence="5">Sugar transferase involved in LPS biosynthesis (Colanic, teichoic acid)</fullName>
    </submittedName>
</protein>
<keyword evidence="3" id="KW-1133">Transmembrane helix</keyword>
<accession>A0A1I4EGI4</accession>
<evidence type="ECO:0000313" key="5">
    <source>
        <dbReference type="EMBL" id="SFL04875.1"/>
    </source>
</evidence>
<evidence type="ECO:0000259" key="4">
    <source>
        <dbReference type="Pfam" id="PF02397"/>
    </source>
</evidence>
<reference evidence="6" key="1">
    <citation type="submission" date="2016-10" db="EMBL/GenBank/DDBJ databases">
        <authorList>
            <person name="Varghese N."/>
            <person name="Submissions S."/>
        </authorList>
    </citation>
    <scope>NUCLEOTIDE SEQUENCE [LARGE SCALE GENOMIC DNA]</scope>
    <source>
        <strain evidence="6">DSM 28453</strain>
    </source>
</reference>
<sequence>MTPFKRLIDILSALFLGLVLSPLILWIALRVLIKDGRPIFFVSERMKTPQKAFGLVKFRTMQTGSNDGMATGGDKNGRVTDNGAVLRAKRLDELPQLWNLLLGHVSLVGPRPPLRRYVEQHPEVYREVLKARPGITGLASLVYHRHEALLLERCATAEETDEIYARACVPRKAALDIIYRDNHNTCWDFVIMYQTVFGRR</sequence>
<dbReference type="PANTHER" id="PTHR30576:SF20">
    <property type="entry name" value="QUINOVOSAMINEPHOSPHOTRANSFERAE-RELATED"/>
    <property type="match status" value="1"/>
</dbReference>
<comment type="similarity">
    <text evidence="1">Belongs to the bacterial sugar transferase family.</text>
</comment>
<evidence type="ECO:0000256" key="1">
    <source>
        <dbReference type="ARBA" id="ARBA00006464"/>
    </source>
</evidence>
<feature type="domain" description="Bacterial sugar transferase" evidence="4">
    <location>
        <begin position="5"/>
        <end position="197"/>
    </location>
</feature>
<gene>
    <name evidence="5" type="ORF">SAMN04488036_104279</name>
</gene>
<dbReference type="RefSeq" id="WP_093323985.1">
    <property type="nucleotide sequence ID" value="NZ_FOSZ01000004.1"/>
</dbReference>
<keyword evidence="5" id="KW-0808">Transferase</keyword>
<keyword evidence="2" id="KW-0270">Exopolysaccharide synthesis</keyword>
<dbReference type="PANTHER" id="PTHR30576">
    <property type="entry name" value="COLANIC BIOSYNTHESIS UDP-GLUCOSE LIPID CARRIER TRANSFERASE"/>
    <property type="match status" value="1"/>
</dbReference>
<dbReference type="EMBL" id="FOSZ01000004">
    <property type="protein sequence ID" value="SFL04875.1"/>
    <property type="molecule type" value="Genomic_DNA"/>
</dbReference>
<organism evidence="5 6">
    <name type="scientific">Shimia haliotis</name>
    <dbReference type="NCBI Taxonomy" id="1280847"/>
    <lineage>
        <taxon>Bacteria</taxon>
        <taxon>Pseudomonadati</taxon>
        <taxon>Pseudomonadota</taxon>
        <taxon>Alphaproteobacteria</taxon>
        <taxon>Rhodobacterales</taxon>
        <taxon>Roseobacteraceae</taxon>
    </lineage>
</organism>
<dbReference type="InterPro" id="IPR003362">
    <property type="entry name" value="Bact_transf"/>
</dbReference>
<dbReference type="STRING" id="1280847.SAMN04488036_104279"/>
<feature type="transmembrane region" description="Helical" evidence="3">
    <location>
        <begin position="7"/>
        <end position="29"/>
    </location>
</feature>
<dbReference type="OrthoDB" id="9808602at2"/>
<evidence type="ECO:0000256" key="3">
    <source>
        <dbReference type="SAM" id="Phobius"/>
    </source>
</evidence>
<keyword evidence="3" id="KW-0812">Transmembrane</keyword>
<dbReference type="Proteomes" id="UP000198851">
    <property type="component" value="Unassembled WGS sequence"/>
</dbReference>